<reference evidence="6" key="1">
    <citation type="submission" date="2021-04" db="EMBL/GenBank/DDBJ databases">
        <title>Pseudonocardia sp. nov., isolated from sandy soil of mangrove forest.</title>
        <authorList>
            <person name="Zan Z."/>
            <person name="Huang R."/>
            <person name="Liu W."/>
        </authorList>
    </citation>
    <scope>NUCLEOTIDE SEQUENCE</scope>
    <source>
        <strain evidence="6">S2-4</strain>
    </source>
</reference>
<evidence type="ECO:0000259" key="4">
    <source>
        <dbReference type="Pfam" id="PF02551"/>
    </source>
</evidence>
<evidence type="ECO:0000259" key="5">
    <source>
        <dbReference type="Pfam" id="PF13622"/>
    </source>
</evidence>
<keyword evidence="2" id="KW-0378">Hydrolase</keyword>
<organism evidence="6 7">
    <name type="scientific">Pseudonocardia humida</name>
    <dbReference type="NCBI Taxonomy" id="2800819"/>
    <lineage>
        <taxon>Bacteria</taxon>
        <taxon>Bacillati</taxon>
        <taxon>Actinomycetota</taxon>
        <taxon>Actinomycetes</taxon>
        <taxon>Pseudonocardiales</taxon>
        <taxon>Pseudonocardiaceae</taxon>
        <taxon>Pseudonocardia</taxon>
    </lineage>
</organism>
<comment type="caution">
    <text evidence="6">The sequence shown here is derived from an EMBL/GenBank/DDBJ whole genome shotgun (WGS) entry which is preliminary data.</text>
</comment>
<evidence type="ECO:0000256" key="3">
    <source>
        <dbReference type="SAM" id="MobiDB-lite"/>
    </source>
</evidence>
<dbReference type="Pfam" id="PF13622">
    <property type="entry name" value="4HBT_3"/>
    <property type="match status" value="1"/>
</dbReference>
<name>A0ABT1A4X7_9PSEU</name>
<dbReference type="Proteomes" id="UP001165283">
    <property type="component" value="Unassembled WGS sequence"/>
</dbReference>
<dbReference type="CDD" id="cd03444">
    <property type="entry name" value="Thioesterase_II_repeat1"/>
    <property type="match status" value="1"/>
</dbReference>
<dbReference type="InterPro" id="IPR042171">
    <property type="entry name" value="Acyl-CoA_hotdog"/>
</dbReference>
<evidence type="ECO:0000256" key="2">
    <source>
        <dbReference type="ARBA" id="ARBA00022801"/>
    </source>
</evidence>
<dbReference type="SUPFAM" id="SSF54637">
    <property type="entry name" value="Thioesterase/thiol ester dehydrase-isomerase"/>
    <property type="match status" value="2"/>
</dbReference>
<dbReference type="Pfam" id="PF02551">
    <property type="entry name" value="Acyl_CoA_thio"/>
    <property type="match status" value="1"/>
</dbReference>
<keyword evidence="7" id="KW-1185">Reference proteome</keyword>
<dbReference type="InterPro" id="IPR025652">
    <property type="entry name" value="TesB_C"/>
</dbReference>
<dbReference type="InterPro" id="IPR049449">
    <property type="entry name" value="TesB_ACOT8-like_N"/>
</dbReference>
<dbReference type="EMBL" id="JAGSOV010000050">
    <property type="protein sequence ID" value="MCO1658059.1"/>
    <property type="molecule type" value="Genomic_DNA"/>
</dbReference>
<comment type="similarity">
    <text evidence="1">Belongs to the C/M/P thioester hydrolase family.</text>
</comment>
<dbReference type="InterPro" id="IPR029069">
    <property type="entry name" value="HotDog_dom_sf"/>
</dbReference>
<dbReference type="RefSeq" id="WP_252441709.1">
    <property type="nucleotide sequence ID" value="NZ_JAGSOV010000050.1"/>
</dbReference>
<protein>
    <submittedName>
        <fullName evidence="6">Thioesterase family protein</fullName>
    </submittedName>
</protein>
<sequence length="292" mass="31371">MTAAAVPAPGPDPAAWREHRSGVDKVDELLRALAVERVGDLEFTAASTEWPTGRVFGGQILAQSTIAASLTVAEPAVPHSLHAYFMRAGRTDSEIRFVVDPLRDGRSYSTRRIDAVQGGLVIATTLASFGRPEDGPDHQDGMPPRPGPDELAARVPVAAAPDGPSRAGALEMRACPLDDDPDPASSATWIRIGAPLPDDPLLHRALLVYLSDLTVVHGAFRRQRLSRREIRTASLDHALWLYRAARVDEWVLYESRSPSASGGRAAGHGRLFSASGQLLASAGQEMSVRVKR</sequence>
<dbReference type="PANTHER" id="PTHR11066:SF34">
    <property type="entry name" value="ACYL-COENZYME A THIOESTERASE 8"/>
    <property type="match status" value="1"/>
</dbReference>
<dbReference type="PANTHER" id="PTHR11066">
    <property type="entry name" value="ACYL-COA THIOESTERASE"/>
    <property type="match status" value="1"/>
</dbReference>
<feature type="compositionally biased region" description="Basic and acidic residues" evidence="3">
    <location>
        <begin position="131"/>
        <end position="140"/>
    </location>
</feature>
<evidence type="ECO:0000256" key="1">
    <source>
        <dbReference type="ARBA" id="ARBA00006538"/>
    </source>
</evidence>
<dbReference type="CDD" id="cd03445">
    <property type="entry name" value="Thioesterase_II_repeat2"/>
    <property type="match status" value="1"/>
</dbReference>
<dbReference type="InterPro" id="IPR003703">
    <property type="entry name" value="Acyl_CoA_thio"/>
</dbReference>
<evidence type="ECO:0000313" key="7">
    <source>
        <dbReference type="Proteomes" id="UP001165283"/>
    </source>
</evidence>
<evidence type="ECO:0000313" key="6">
    <source>
        <dbReference type="EMBL" id="MCO1658059.1"/>
    </source>
</evidence>
<dbReference type="Gene3D" id="2.40.160.210">
    <property type="entry name" value="Acyl-CoA thioesterase, double hotdog domain"/>
    <property type="match status" value="1"/>
</dbReference>
<feature type="domain" description="Acyl-CoA thioesterase 2 C-terminal" evidence="4">
    <location>
        <begin position="187"/>
        <end position="285"/>
    </location>
</feature>
<feature type="region of interest" description="Disordered" evidence="3">
    <location>
        <begin position="130"/>
        <end position="150"/>
    </location>
</feature>
<proteinExistence type="inferred from homology"/>
<feature type="domain" description="Acyl-CoA thioesterase-like N-terminal HotDog" evidence="5">
    <location>
        <begin position="48"/>
        <end position="130"/>
    </location>
</feature>
<accession>A0ABT1A4X7</accession>
<gene>
    <name evidence="6" type="ORF">KDL28_23645</name>
</gene>